<dbReference type="SUPFAM" id="SSF51182">
    <property type="entry name" value="RmlC-like cupins"/>
    <property type="match status" value="1"/>
</dbReference>
<dbReference type="OrthoDB" id="713485at2"/>
<evidence type="ECO:0000259" key="1">
    <source>
        <dbReference type="Pfam" id="PF07883"/>
    </source>
</evidence>
<name>A0A1G7NT55_CHIFI</name>
<dbReference type="InterPro" id="IPR013096">
    <property type="entry name" value="Cupin_2"/>
</dbReference>
<dbReference type="EMBL" id="FNBN01000002">
    <property type="protein sequence ID" value="SDF77166.1"/>
    <property type="molecule type" value="Genomic_DNA"/>
</dbReference>
<gene>
    <name evidence="2" type="ORF">SAMN04488121_102928</name>
</gene>
<sequence>MNQQQKTFRRIITGHNTDGTAVIITDAPPTHTQLVGGPGGPTFFEVWHTLETPALIHAQPVEPEEKGLILPPPKNGTRLRVIEFPPEGEEIRKLSGADAAAKFKSMGDEKASTSNEAAPHPLMHRTKTVDYGIVLEGEITLVLDQEETVIHAGDIIIQNGTNHAWANRSGKICRMAFVLIDGEFTPEIVTPKN</sequence>
<dbReference type="InterPro" id="IPR047142">
    <property type="entry name" value="OryJ/VirC-like"/>
</dbReference>
<proteinExistence type="predicted"/>
<dbReference type="InterPro" id="IPR011051">
    <property type="entry name" value="RmlC_Cupin_sf"/>
</dbReference>
<dbReference type="PANTHER" id="PTHR36156">
    <property type="entry name" value="SLR2101 PROTEIN"/>
    <property type="match status" value="1"/>
</dbReference>
<dbReference type="Gene3D" id="2.60.120.10">
    <property type="entry name" value="Jelly Rolls"/>
    <property type="match status" value="1"/>
</dbReference>
<dbReference type="CDD" id="cd02231">
    <property type="entry name" value="cupin_BLL6423-like"/>
    <property type="match status" value="1"/>
</dbReference>
<feature type="domain" description="Cupin type-2" evidence="1">
    <location>
        <begin position="123"/>
        <end position="178"/>
    </location>
</feature>
<dbReference type="InterPro" id="IPR014710">
    <property type="entry name" value="RmlC-like_jellyroll"/>
</dbReference>
<protein>
    <submittedName>
        <fullName evidence="2">Cupin domain-containing protein</fullName>
    </submittedName>
</protein>
<evidence type="ECO:0000313" key="3">
    <source>
        <dbReference type="Proteomes" id="UP000199045"/>
    </source>
</evidence>
<dbReference type="RefSeq" id="WP_089831675.1">
    <property type="nucleotide sequence ID" value="NZ_FNBN01000002.1"/>
</dbReference>
<reference evidence="2 3" key="1">
    <citation type="submission" date="2016-10" db="EMBL/GenBank/DDBJ databases">
        <authorList>
            <person name="de Groot N.N."/>
        </authorList>
    </citation>
    <scope>NUCLEOTIDE SEQUENCE [LARGE SCALE GENOMIC DNA]</scope>
    <source>
        <strain evidence="2 3">DSM 527</strain>
    </source>
</reference>
<dbReference type="Proteomes" id="UP000199045">
    <property type="component" value="Unassembled WGS sequence"/>
</dbReference>
<dbReference type="Pfam" id="PF07883">
    <property type="entry name" value="Cupin_2"/>
    <property type="match status" value="1"/>
</dbReference>
<dbReference type="STRING" id="104663.SAMN04488121_102928"/>
<dbReference type="PANTHER" id="PTHR36156:SF2">
    <property type="entry name" value="CUPIN TYPE-2 DOMAIN-CONTAINING PROTEIN"/>
    <property type="match status" value="1"/>
</dbReference>
<dbReference type="AlphaFoldDB" id="A0A1G7NT55"/>
<accession>A0A1G7NT55</accession>
<organism evidence="2 3">
    <name type="scientific">Chitinophaga filiformis</name>
    <name type="common">Myxococcus filiformis</name>
    <name type="synonym">Flexibacter filiformis</name>
    <dbReference type="NCBI Taxonomy" id="104663"/>
    <lineage>
        <taxon>Bacteria</taxon>
        <taxon>Pseudomonadati</taxon>
        <taxon>Bacteroidota</taxon>
        <taxon>Chitinophagia</taxon>
        <taxon>Chitinophagales</taxon>
        <taxon>Chitinophagaceae</taxon>
        <taxon>Chitinophaga</taxon>
    </lineage>
</organism>
<evidence type="ECO:0000313" key="2">
    <source>
        <dbReference type="EMBL" id="SDF77166.1"/>
    </source>
</evidence>